<dbReference type="NCBIfam" id="TIGR01494">
    <property type="entry name" value="ATPase_P-type"/>
    <property type="match status" value="2"/>
</dbReference>
<dbReference type="InterPro" id="IPR001757">
    <property type="entry name" value="P_typ_ATPase"/>
</dbReference>
<dbReference type="InterPro" id="IPR023299">
    <property type="entry name" value="ATPase_P-typ_cyto_dom_N"/>
</dbReference>
<dbReference type="Proteomes" id="UP001491310">
    <property type="component" value="Unassembled WGS sequence"/>
</dbReference>
<feature type="domain" description="P-type ATPase A" evidence="13">
    <location>
        <begin position="262"/>
        <end position="408"/>
    </location>
</feature>
<feature type="region of interest" description="Disordered" evidence="11">
    <location>
        <begin position="875"/>
        <end position="940"/>
    </location>
</feature>
<dbReference type="InterPro" id="IPR023214">
    <property type="entry name" value="HAD_sf"/>
</dbReference>
<keyword evidence="9 12" id="KW-1133">Transmembrane helix</keyword>
<evidence type="ECO:0000256" key="3">
    <source>
        <dbReference type="ARBA" id="ARBA00022692"/>
    </source>
</evidence>
<evidence type="ECO:0000256" key="11">
    <source>
        <dbReference type="SAM" id="MobiDB-lite"/>
    </source>
</evidence>
<evidence type="ECO:0000256" key="1">
    <source>
        <dbReference type="ARBA" id="ARBA00004141"/>
    </source>
</evidence>
<feature type="transmembrane region" description="Helical" evidence="12">
    <location>
        <begin position="203"/>
        <end position="218"/>
    </location>
</feature>
<keyword evidence="10 12" id="KW-0472">Membrane</keyword>
<name>A0ABR2YPN9_9CHLO</name>
<keyword evidence="5" id="KW-0547">Nucleotide-binding</keyword>
<dbReference type="SFLD" id="SFLDS00003">
    <property type="entry name" value="Haloacid_Dehalogenase"/>
    <property type="match status" value="1"/>
</dbReference>
<dbReference type="InterPro" id="IPR036412">
    <property type="entry name" value="HAD-like_sf"/>
</dbReference>
<keyword evidence="8" id="KW-1278">Translocase</keyword>
<evidence type="ECO:0000313" key="15">
    <source>
        <dbReference type="Proteomes" id="UP001491310"/>
    </source>
</evidence>
<feature type="transmembrane region" description="Helical" evidence="12">
    <location>
        <begin position="423"/>
        <end position="444"/>
    </location>
</feature>
<gene>
    <name evidence="14" type="ORF">WJX75_003797</name>
</gene>
<comment type="subcellular location">
    <subcellularLocation>
        <location evidence="1">Membrane</location>
        <topology evidence="1">Multi-pass membrane protein</topology>
    </subcellularLocation>
</comment>
<dbReference type="InterPro" id="IPR059000">
    <property type="entry name" value="ATPase_P-type_domA"/>
</dbReference>
<dbReference type="InterPro" id="IPR044492">
    <property type="entry name" value="P_typ_ATPase_HD_dom"/>
</dbReference>
<keyword evidence="6" id="KW-0067">ATP-binding</keyword>
<feature type="transmembrane region" description="Helical" evidence="12">
    <location>
        <begin position="1082"/>
        <end position="1105"/>
    </location>
</feature>
<dbReference type="PANTHER" id="PTHR45630">
    <property type="entry name" value="CATION-TRANSPORTING ATPASE-RELATED"/>
    <property type="match status" value="1"/>
</dbReference>
<proteinExistence type="inferred from homology"/>
<keyword evidence="15" id="KW-1185">Reference proteome</keyword>
<feature type="transmembrane region" description="Helical" evidence="12">
    <location>
        <begin position="224"/>
        <end position="243"/>
    </location>
</feature>
<feature type="transmembrane region" description="Helical" evidence="12">
    <location>
        <begin position="31"/>
        <end position="48"/>
    </location>
</feature>
<sequence>MARVGEPGSAPGLGTKELKSLDLLVQRTQRFDGLLFCVAYAIMIGKILRDIFSGTGNTYYLNMSMFGGIVVAQILLRLFGIWMIGVKCLVEYQGCLSPYKATHCKVTAADFTGKKEIVPLARKKLEDAQLEISFEFRKQQFHYDADRNLFEKLAYPVQETFGHYQRSSGYGNEVKAAAALERWGENRFEVPVPQFGELLQEQLLAPFFVFQVFCVGLWCLDDYWYYSLFTLGMLVMFECTVVGQRLRNLRELRSLTTPKQALQVYRQGKWVQLPGDALLPGDVISIGRPTGGAGQEERVVPADALLLAGTCIVEEAVLTGESTPQWKNPIGTGAANGAAAQEGLDVAKVDPDSRLSIKRDKNHVLFSGTKILQHTGDKSARIRTPDNGCLAVVLRTGFETSQGQLMRTILYSTERVTANNWEVGLFILFLLIFAVAAAAYVLYYGLQNPDRDRFKLLLNCTMIITSVIPPELPMELSIAVNASLLALARKAVFCTEPFRIPLAGKVAVCCFDKTGTLTSDNMVLKGLVGLAGCARELVADVREGSRECLRVLAACQSLIQVDGALVGDPLERAAFQATGWSYAGGTLTSAKQAGSKEVSTILHRFHFTSTLKRMAVIVKVESVQSSAPAYWAVVKGAPEVIQGFLASPHAEYEAAYKEYAAQGGRVIALAYKKLDEKLSPVEISNLPREDIESDLEFGAFAIFQCPLKEESEPALRMLKDANHQLVMITGDAPLTACHAASQVHILDRPVLMLVHRGPALTAGHEDDIEDDSRFEWTTPDEALRLPFERQRQSAVSLAAKWDLCISGDGLHHLQQIAAEADYIPLTQVFARVSPDQKELILRTLRNAGWTTLMCGDGTNDVGALKTAHVGVALLAPRPPPAKSKDNGSAAAPAGPSGRAQPGRGGAAGPGPSSLDAAVQGGRGSGPEARNGGPPKKLKAGSQMLEKMRQAGKPVDARMQKMADWMDSMEADDGMVPMVKPGDASMASPFTAKLASVMPCTDIIRQGRSTLVTTIQMFKILGLICLSTAYSLSVMYLQGVKLGDFQATVMGMLSAMLFFVISHAKPLEQLSPKRPHPNIFSAYVFLSLIGQFAAHMCFLIYMYYGALDAMSKDEVQEPNADFKPNLVNTVCFLVQFIIQLITFGVNYQGPPFNASIRDTKALRYTFWWGSIFWAVLSLDLVPELTQLVSLVSVPPALGYQIVGLGLATFGATFVWDHLLRVAFPAPSPPQKGYLAFKKELAILKKQEARGGVLEQRPHAE</sequence>
<dbReference type="SFLD" id="SFLDG00002">
    <property type="entry name" value="C1.7:_P-type_atpase_like"/>
    <property type="match status" value="1"/>
</dbReference>
<feature type="transmembrane region" description="Helical" evidence="12">
    <location>
        <begin position="1017"/>
        <end position="1038"/>
    </location>
</feature>
<dbReference type="SUPFAM" id="SSF81653">
    <property type="entry name" value="Calcium ATPase, transduction domain A"/>
    <property type="match status" value="1"/>
</dbReference>
<evidence type="ECO:0000256" key="2">
    <source>
        <dbReference type="ARBA" id="ARBA00006000"/>
    </source>
</evidence>
<feature type="transmembrane region" description="Helical" evidence="12">
    <location>
        <begin position="1044"/>
        <end position="1061"/>
    </location>
</feature>
<dbReference type="InterPro" id="IPR006544">
    <property type="entry name" value="P-type_TPase_V"/>
</dbReference>
<evidence type="ECO:0000256" key="4">
    <source>
        <dbReference type="ARBA" id="ARBA00022723"/>
    </source>
</evidence>
<dbReference type="PANTHER" id="PTHR45630:SF7">
    <property type="entry name" value="ENDOPLASMIC RETICULUM TRANSMEMBRANE HELIX TRANSLOCASE"/>
    <property type="match status" value="1"/>
</dbReference>
<dbReference type="InterPro" id="IPR023298">
    <property type="entry name" value="ATPase_P-typ_TM_dom_sf"/>
</dbReference>
<comment type="similarity">
    <text evidence="2">Belongs to the cation transport ATPase (P-type) (TC 3.A.3) family. Type V subfamily.</text>
</comment>
<dbReference type="EMBL" id="JALJOT010000007">
    <property type="protein sequence ID" value="KAK9908852.1"/>
    <property type="molecule type" value="Genomic_DNA"/>
</dbReference>
<feature type="compositionally biased region" description="Low complexity" evidence="11">
    <location>
        <begin position="887"/>
        <end position="901"/>
    </location>
</feature>
<dbReference type="SUPFAM" id="SSF81665">
    <property type="entry name" value="Calcium ATPase, transmembrane domain M"/>
    <property type="match status" value="1"/>
</dbReference>
<dbReference type="InterPro" id="IPR018303">
    <property type="entry name" value="ATPase_P-typ_P_site"/>
</dbReference>
<feature type="transmembrane region" description="Helical" evidence="12">
    <location>
        <begin position="1165"/>
        <end position="1184"/>
    </location>
</feature>
<evidence type="ECO:0000259" key="13">
    <source>
        <dbReference type="Pfam" id="PF00122"/>
    </source>
</evidence>
<dbReference type="Pfam" id="PF00122">
    <property type="entry name" value="E1-E2_ATPase"/>
    <property type="match status" value="1"/>
</dbReference>
<feature type="transmembrane region" description="Helical" evidence="12">
    <location>
        <begin position="1196"/>
        <end position="1214"/>
    </location>
</feature>
<evidence type="ECO:0000256" key="8">
    <source>
        <dbReference type="ARBA" id="ARBA00022967"/>
    </source>
</evidence>
<protein>
    <recommendedName>
        <fullName evidence="13">P-type ATPase A domain-containing protein</fullName>
    </recommendedName>
</protein>
<reference evidence="14 15" key="1">
    <citation type="journal article" date="2024" name="Nat. Commun.">
        <title>Phylogenomics reveals the evolutionary origins of lichenization in chlorophyte algae.</title>
        <authorList>
            <person name="Puginier C."/>
            <person name="Libourel C."/>
            <person name="Otte J."/>
            <person name="Skaloud P."/>
            <person name="Haon M."/>
            <person name="Grisel S."/>
            <person name="Petersen M."/>
            <person name="Berrin J.G."/>
            <person name="Delaux P.M."/>
            <person name="Dal Grande F."/>
            <person name="Keller J."/>
        </authorList>
    </citation>
    <scope>NUCLEOTIDE SEQUENCE [LARGE SCALE GENOMIC DNA]</scope>
    <source>
        <strain evidence="14 15">SAG 216-7</strain>
    </source>
</reference>
<keyword evidence="3 12" id="KW-0812">Transmembrane</keyword>
<feature type="transmembrane region" description="Helical" evidence="12">
    <location>
        <begin position="60"/>
        <end position="79"/>
    </location>
</feature>
<dbReference type="PROSITE" id="PS00154">
    <property type="entry name" value="ATPASE_E1_E2"/>
    <property type="match status" value="1"/>
</dbReference>
<evidence type="ECO:0000256" key="9">
    <source>
        <dbReference type="ARBA" id="ARBA00022989"/>
    </source>
</evidence>
<dbReference type="PRINTS" id="PR00119">
    <property type="entry name" value="CATATPASE"/>
</dbReference>
<dbReference type="InterPro" id="IPR008250">
    <property type="entry name" value="ATPase_P-typ_transduc_dom_A_sf"/>
</dbReference>
<organism evidence="14 15">
    <name type="scientific">Coccomyxa subellipsoidea</name>
    <dbReference type="NCBI Taxonomy" id="248742"/>
    <lineage>
        <taxon>Eukaryota</taxon>
        <taxon>Viridiplantae</taxon>
        <taxon>Chlorophyta</taxon>
        <taxon>core chlorophytes</taxon>
        <taxon>Trebouxiophyceae</taxon>
        <taxon>Trebouxiophyceae incertae sedis</taxon>
        <taxon>Coccomyxaceae</taxon>
        <taxon>Coccomyxa</taxon>
    </lineage>
</organism>
<evidence type="ECO:0000256" key="6">
    <source>
        <dbReference type="ARBA" id="ARBA00022840"/>
    </source>
</evidence>
<dbReference type="NCBIfam" id="TIGR01657">
    <property type="entry name" value="P-ATPase-V"/>
    <property type="match status" value="1"/>
</dbReference>
<evidence type="ECO:0000256" key="10">
    <source>
        <dbReference type="ARBA" id="ARBA00023136"/>
    </source>
</evidence>
<evidence type="ECO:0000256" key="7">
    <source>
        <dbReference type="ARBA" id="ARBA00022842"/>
    </source>
</evidence>
<keyword evidence="7" id="KW-0460">Magnesium</keyword>
<comment type="caution">
    <text evidence="14">The sequence shown here is derived from an EMBL/GenBank/DDBJ whole genome shotgun (WGS) entry which is preliminary data.</text>
</comment>
<keyword evidence="4" id="KW-0479">Metal-binding</keyword>
<dbReference type="Gene3D" id="3.40.50.1000">
    <property type="entry name" value="HAD superfamily/HAD-like"/>
    <property type="match status" value="1"/>
</dbReference>
<dbReference type="SUPFAM" id="SSF56784">
    <property type="entry name" value="HAD-like"/>
    <property type="match status" value="1"/>
</dbReference>
<dbReference type="Gene3D" id="2.70.150.10">
    <property type="entry name" value="Calcium-transporting ATPase, cytoplasmic transduction domain A"/>
    <property type="match status" value="1"/>
</dbReference>
<evidence type="ECO:0000313" key="14">
    <source>
        <dbReference type="EMBL" id="KAK9908852.1"/>
    </source>
</evidence>
<dbReference type="Gene3D" id="3.40.1110.10">
    <property type="entry name" value="Calcium-transporting ATPase, cytoplasmic domain N"/>
    <property type="match status" value="1"/>
</dbReference>
<evidence type="ECO:0000256" key="5">
    <source>
        <dbReference type="ARBA" id="ARBA00022741"/>
    </source>
</evidence>
<accession>A0ABR2YPN9</accession>
<dbReference type="SUPFAM" id="SSF81660">
    <property type="entry name" value="Metal cation-transporting ATPase, ATP-binding domain N"/>
    <property type="match status" value="1"/>
</dbReference>
<dbReference type="SFLD" id="SFLDF00027">
    <property type="entry name" value="p-type_atpase"/>
    <property type="match status" value="1"/>
</dbReference>
<evidence type="ECO:0000256" key="12">
    <source>
        <dbReference type="SAM" id="Phobius"/>
    </source>
</evidence>